<protein>
    <submittedName>
        <fullName evidence="1">Uncharacterized protein</fullName>
    </submittedName>
</protein>
<sequence>MYVEKDFWIPNISNIPNDREKLRQIINLFELNKFSLHEMYYLDFHNQINLSKETFRKRINHSTLIGILNYNDQKYELSEVSKKLFLNEINLNDYIKRIITQNTTLYKITCITFVLTTLFAPSLRLKTLYSIFALVGKDRKDSSAISTTGRNLRPILSLMRMIGIIEKRNDEIVLGKQIPNSIIDIEVQPLCEHFNEDIVNIKLIKNYLNEYFDKETVDKILTCTSSYETKNFIWSKSSLYKNQGEVRNLFNEYIMTVIIKKGI</sequence>
<name>A0A2A7W246_9BACI</name>
<proteinExistence type="predicted"/>
<dbReference type="RefSeq" id="WP_098093938.1">
    <property type="nucleotide sequence ID" value="NZ_NUEL01000011.1"/>
</dbReference>
<comment type="caution">
    <text evidence="1">The sequence shown here is derived from an EMBL/GenBank/DDBJ whole genome shotgun (WGS) entry which is preliminary data.</text>
</comment>
<dbReference type="EMBL" id="NUEL01000011">
    <property type="protein sequence ID" value="PEJ09102.1"/>
    <property type="molecule type" value="Genomic_DNA"/>
</dbReference>
<reference evidence="1 2" key="1">
    <citation type="submission" date="2017-09" db="EMBL/GenBank/DDBJ databases">
        <title>Large-scale bioinformatics analysis of Bacillus genomes uncovers conserved roles of natural products in bacterial physiology.</title>
        <authorList>
            <consortium name="Agbiome Team Llc"/>
            <person name="Bleich R.M."/>
            <person name="Grubbs K.J."/>
            <person name="Santa Maria K.C."/>
            <person name="Allen S.E."/>
            <person name="Farag S."/>
            <person name="Shank E.A."/>
            <person name="Bowers A."/>
        </authorList>
    </citation>
    <scope>NUCLEOTIDE SEQUENCE [LARGE SCALE GENOMIC DNA]</scope>
    <source>
        <strain evidence="1 2">AFS004017</strain>
    </source>
</reference>
<evidence type="ECO:0000313" key="1">
    <source>
        <dbReference type="EMBL" id="PEJ09102.1"/>
    </source>
</evidence>
<accession>A0A2A7W246</accession>
<evidence type="ECO:0000313" key="2">
    <source>
        <dbReference type="Proteomes" id="UP000220045"/>
    </source>
</evidence>
<gene>
    <name evidence="1" type="ORF">CN684_07570</name>
</gene>
<dbReference type="Proteomes" id="UP000220045">
    <property type="component" value="Unassembled WGS sequence"/>
</dbReference>
<organism evidence="1 2">
    <name type="scientific">Bacillus wiedmannii</name>
    <dbReference type="NCBI Taxonomy" id="1890302"/>
    <lineage>
        <taxon>Bacteria</taxon>
        <taxon>Bacillati</taxon>
        <taxon>Bacillota</taxon>
        <taxon>Bacilli</taxon>
        <taxon>Bacillales</taxon>
        <taxon>Bacillaceae</taxon>
        <taxon>Bacillus</taxon>
        <taxon>Bacillus cereus group</taxon>
    </lineage>
</organism>
<dbReference type="AlphaFoldDB" id="A0A2A7W246"/>